<dbReference type="InterPro" id="IPR023165">
    <property type="entry name" value="rRNA_Ade_diMease-like_C"/>
</dbReference>
<feature type="compositionally biased region" description="Basic and acidic residues" evidence="9">
    <location>
        <begin position="131"/>
        <end position="146"/>
    </location>
</feature>
<dbReference type="PANTHER" id="PTHR11727:SF17">
    <property type="entry name" value="DIMETHYLADENOSINE TRANSFERASE 1, MITOCHONDRIAL"/>
    <property type="match status" value="1"/>
</dbReference>
<comment type="caution">
    <text evidence="10">The sequence shown here is derived from an EMBL/GenBank/DDBJ whole genome shotgun (WGS) entry which is preliminary data.</text>
</comment>
<organism evidence="10 11">
    <name type="scientific">Orbilia ellipsospora</name>
    <dbReference type="NCBI Taxonomy" id="2528407"/>
    <lineage>
        <taxon>Eukaryota</taxon>
        <taxon>Fungi</taxon>
        <taxon>Dikarya</taxon>
        <taxon>Ascomycota</taxon>
        <taxon>Pezizomycotina</taxon>
        <taxon>Orbiliomycetes</taxon>
        <taxon>Orbiliales</taxon>
        <taxon>Orbiliaceae</taxon>
        <taxon>Orbilia</taxon>
    </lineage>
</organism>
<dbReference type="GO" id="GO:0003723">
    <property type="term" value="F:RNA binding"/>
    <property type="evidence" value="ECO:0007669"/>
    <property type="project" value="UniProtKB-UniRule"/>
</dbReference>
<comment type="subcellular location">
    <subcellularLocation>
        <location evidence="1">Mitochondrion</location>
    </subcellularLocation>
</comment>
<keyword evidence="11" id="KW-1185">Reference proteome</keyword>
<feature type="region of interest" description="Disordered" evidence="9">
    <location>
        <begin position="326"/>
        <end position="347"/>
    </location>
</feature>
<evidence type="ECO:0000256" key="1">
    <source>
        <dbReference type="ARBA" id="ARBA00004173"/>
    </source>
</evidence>
<dbReference type="EC" id="2.1.1.-" evidence="8"/>
<sequence length="757" mass="87424">MRVTPLVRTIVADSVALRSLTPRTPIASSLWTPRSFTTTTPCSIPRPKKVLPADDSDGVELVVKRPRGRPRKIQVEAEGEGEVVVVEKPRRGRVLRAQAKEDEDVEEEVEEKRPRGRRSKIQTEEDEDDVVEVKTRTKETAKETKSVGRKGRLGPSLPTLDEKRALARKLNIKPQEVPIGFPKAPGGRNFADGRPRTKDDPDEPPRKRPSEQYESQGYLGRPKKQGPPLPTKVVTRNGRQVTIKFNPIYPTGFLPEQLKEMRRLFRLQKADEREKRMDLGIFDARGLLAGRANVPESPLTQRAREYLEMDKEEEVETKDWEWTTVKERKKDGDKRSGSPTKPHSEKSLWRKLQLSKVRDVAPTLASILKVEDLEDSKSLDKSVIMNEARCKEIFERFDLSEYEGCTILDFNPGYGIYSKALNDAVKPKKHILLEGETGFIPYLERICTHESFEIVQRDFYTWKTLDDLIAMGKLDIPKVPREEGVNKKLLITGLLHKDRKGNRFMAQILDNIGKEDWIFQYGRVKCLLWITEEMMSRYIPRTFGRRNRAAVLIEALANIRVLAQPPERFTWSEHRFFKRIDFWNMPSHKPNEQDRATGVEYYKELIYFQESNEPAPIQFKLQDYWPQVTWAESTLVDITPIYPMHYLRGDVPDSEPWKFFNHILTSMMMGRQTSVKDALAKMGGGTEMLLETDETLKSMPDLATKHTVYLSVSDIVALAKAYEFWPWRADDPFLGAELRLRKAGMLDEEENKWTNEQ</sequence>
<dbReference type="Pfam" id="PF00398">
    <property type="entry name" value="RrnaAD"/>
    <property type="match status" value="1"/>
</dbReference>
<feature type="compositionally biased region" description="Basic and acidic residues" evidence="9">
    <location>
        <begin position="191"/>
        <end position="211"/>
    </location>
</feature>
<evidence type="ECO:0000256" key="9">
    <source>
        <dbReference type="SAM" id="MobiDB-lite"/>
    </source>
</evidence>
<evidence type="ECO:0000313" key="10">
    <source>
        <dbReference type="EMBL" id="KAK6544190.1"/>
    </source>
</evidence>
<dbReference type="GO" id="GO:0005759">
    <property type="term" value="C:mitochondrial matrix"/>
    <property type="evidence" value="ECO:0007669"/>
    <property type="project" value="TreeGrafter"/>
</dbReference>
<feature type="binding site" evidence="7">
    <location>
        <position position="384"/>
    </location>
    <ligand>
        <name>S-adenosyl-L-methionine</name>
        <dbReference type="ChEBI" id="CHEBI:59789"/>
    </ligand>
</feature>
<feature type="region of interest" description="Disordered" evidence="9">
    <location>
        <begin position="97"/>
        <end position="232"/>
    </location>
</feature>
<keyword evidence="4 7" id="KW-0949">S-adenosyl-L-methionine</keyword>
<dbReference type="GO" id="GO:0034245">
    <property type="term" value="C:mitochondrial DNA-directed RNA polymerase complex"/>
    <property type="evidence" value="ECO:0007669"/>
    <property type="project" value="TreeGrafter"/>
</dbReference>
<comment type="similarity">
    <text evidence="7 8">Belongs to the class I-like SAM-binding methyltransferase superfamily. rRNA adenine N(6)-methyltransferase family.</text>
</comment>
<accession>A0AAV9XQ09</accession>
<protein>
    <recommendedName>
        <fullName evidence="8">rRNA adenine N(6)-methyltransferase</fullName>
        <ecNumber evidence="8">2.1.1.-</ecNumber>
    </recommendedName>
</protein>
<dbReference type="Proteomes" id="UP001365542">
    <property type="component" value="Unassembled WGS sequence"/>
</dbReference>
<name>A0AAV9XQ09_9PEZI</name>
<keyword evidence="5 7" id="KW-0694">RNA-binding</keyword>
<gene>
    <name evidence="10" type="primary">MTF1</name>
    <name evidence="10" type="ORF">TWF694_000896</name>
</gene>
<comment type="function">
    <text evidence="6">Mitochondrial transcription factor that confers selective promoter recognition on the core subunit of the yeast mitochondrial RNA polymerase. Interacts with DNA in a non-specific manner.</text>
</comment>
<dbReference type="GO" id="GO:0034246">
    <property type="term" value="F:mitochondrial transcription factor activity"/>
    <property type="evidence" value="ECO:0007669"/>
    <property type="project" value="TreeGrafter"/>
</dbReference>
<reference evidence="10 11" key="1">
    <citation type="submission" date="2019-10" db="EMBL/GenBank/DDBJ databases">
        <authorList>
            <person name="Palmer J.M."/>
        </authorList>
    </citation>
    <scope>NUCLEOTIDE SEQUENCE [LARGE SCALE GENOMIC DNA]</scope>
    <source>
        <strain evidence="10 11">TWF694</strain>
    </source>
</reference>
<evidence type="ECO:0000313" key="11">
    <source>
        <dbReference type="Proteomes" id="UP001365542"/>
    </source>
</evidence>
<dbReference type="Gene3D" id="3.40.50.150">
    <property type="entry name" value="Vaccinia Virus protein VP39"/>
    <property type="match status" value="1"/>
</dbReference>
<evidence type="ECO:0000256" key="5">
    <source>
        <dbReference type="ARBA" id="ARBA00022884"/>
    </source>
</evidence>
<dbReference type="Gene3D" id="1.10.8.100">
    <property type="entry name" value="Ribosomal RNA adenine dimethylase-like, domain 2"/>
    <property type="match status" value="1"/>
</dbReference>
<dbReference type="EMBL" id="JAVHJO010000001">
    <property type="protein sequence ID" value="KAK6544190.1"/>
    <property type="molecule type" value="Genomic_DNA"/>
</dbReference>
<dbReference type="GO" id="GO:0000179">
    <property type="term" value="F:rRNA (adenine-N6,N6-)-dimethyltransferase activity"/>
    <property type="evidence" value="ECO:0007669"/>
    <property type="project" value="UniProtKB-UniRule"/>
</dbReference>
<evidence type="ECO:0000256" key="4">
    <source>
        <dbReference type="ARBA" id="ARBA00022691"/>
    </source>
</evidence>
<evidence type="ECO:0000256" key="2">
    <source>
        <dbReference type="ARBA" id="ARBA00022603"/>
    </source>
</evidence>
<comment type="caution">
    <text evidence="7">Lacks conserved residue(s) required for the propagation of feature annotation.</text>
</comment>
<dbReference type="PROSITE" id="PS51689">
    <property type="entry name" value="SAM_RNA_A_N6_MT"/>
    <property type="match status" value="1"/>
</dbReference>
<evidence type="ECO:0000256" key="8">
    <source>
        <dbReference type="RuleBase" id="RU362106"/>
    </source>
</evidence>
<evidence type="ECO:0000256" key="6">
    <source>
        <dbReference type="ARBA" id="ARBA00024915"/>
    </source>
</evidence>
<evidence type="ECO:0000256" key="3">
    <source>
        <dbReference type="ARBA" id="ARBA00022679"/>
    </source>
</evidence>
<feature type="binding site" evidence="7">
    <location>
        <position position="458"/>
    </location>
    <ligand>
        <name>S-adenosyl-L-methionine</name>
        <dbReference type="ChEBI" id="CHEBI:59789"/>
    </ligand>
</feature>
<proteinExistence type="inferred from homology"/>
<keyword evidence="2 7" id="KW-0489">Methyltransferase</keyword>
<keyword evidence="3 7" id="KW-0808">Transferase</keyword>
<dbReference type="InterPro" id="IPR029063">
    <property type="entry name" value="SAM-dependent_MTases_sf"/>
</dbReference>
<dbReference type="SUPFAM" id="SSF53335">
    <property type="entry name" value="S-adenosyl-L-methionine-dependent methyltransferases"/>
    <property type="match status" value="1"/>
</dbReference>
<dbReference type="PANTHER" id="PTHR11727">
    <property type="entry name" value="DIMETHYLADENOSINE TRANSFERASE"/>
    <property type="match status" value="1"/>
</dbReference>
<dbReference type="AlphaFoldDB" id="A0AAV9XQ09"/>
<feature type="binding site" evidence="7">
    <location>
        <position position="486"/>
    </location>
    <ligand>
        <name>S-adenosyl-L-methionine</name>
        <dbReference type="ChEBI" id="CHEBI:59789"/>
    </ligand>
</feature>
<dbReference type="GO" id="GO:0006391">
    <property type="term" value="P:transcription initiation at mitochondrial promoter"/>
    <property type="evidence" value="ECO:0007669"/>
    <property type="project" value="TreeGrafter"/>
</dbReference>
<keyword evidence="8" id="KW-0698">rRNA processing</keyword>
<feature type="binding site" evidence="7">
    <location>
        <position position="434"/>
    </location>
    <ligand>
        <name>S-adenosyl-L-methionine</name>
        <dbReference type="ChEBI" id="CHEBI:59789"/>
    </ligand>
</feature>
<evidence type="ECO:0000256" key="7">
    <source>
        <dbReference type="PROSITE-ProRule" id="PRU01026"/>
    </source>
</evidence>
<dbReference type="InterPro" id="IPR001737">
    <property type="entry name" value="KsgA/Erm"/>
</dbReference>